<dbReference type="Pfam" id="PF00501">
    <property type="entry name" value="AMP-binding"/>
    <property type="match status" value="1"/>
</dbReference>
<dbReference type="InterPro" id="IPR042099">
    <property type="entry name" value="ANL_N_sf"/>
</dbReference>
<dbReference type="SUPFAM" id="SSF56801">
    <property type="entry name" value="Acetyl-CoA synthetase-like"/>
    <property type="match status" value="1"/>
</dbReference>
<dbReference type="AlphaFoldDB" id="A0A4Z0NRS1"/>
<dbReference type="CDD" id="cd17631">
    <property type="entry name" value="FACL_FadD13-like"/>
    <property type="match status" value="1"/>
</dbReference>
<dbReference type="InterPro" id="IPR050237">
    <property type="entry name" value="ATP-dep_AMP-bd_enzyme"/>
</dbReference>
<evidence type="ECO:0000256" key="4">
    <source>
        <dbReference type="ARBA" id="ARBA00066616"/>
    </source>
</evidence>
<sequence length="552" mass="59676">MAAANEAATGDARGADGAPAGHEALRARRDTISDALRRTARRHRERNALSFAGRRWSFAALDRAVDRVARGLIAAGLTRGDRLGALGRNSDAYLILWLACARAGIIHVPVNYALTGRELRYIVEQSGARALIVDPALEGNARTALGEGTGPWFGTLFGGTGLDVLGLAEAAGLAEGEGEPVEVAIEDGDVVQLLYTSGTTAAPKGAMMTSRGLLAEYLSCILALDFGPGDRALAALPLYHTAQMHAFTMPQLLAGAETVLIEAPVPETCLRLIEEHRLTSFFAPPTVWISLLRHPDFGTRDLTCLRHVYYGASIMPVPVLEELRARLPGAQPYNCYGQSEIAPLATVLRPEEHDARPASCGRPVFNVETRIVDDAMQDVAVGERGEIVHRSPQLMAGYWDKPEETREAFRGGWFHSGDVGVMDEAGYITVVDRVKDVIKTGGTIVASREVEEVLFTHPSVSEVAVIALPHPKWIEAVTAVVVMRPGTDASADDLIAHCRAGLAPFKVPKRILFQEDLPRNTAGKLLKRELRAQYAGLGWSDEAERPEDARVR</sequence>
<protein>
    <recommendedName>
        <fullName evidence="5">3-methylmercaptopropionyl-CoA ligase</fullName>
        <ecNumber evidence="4">6.2.1.44</ecNumber>
    </recommendedName>
</protein>
<dbReference type="GO" id="GO:0016877">
    <property type="term" value="F:ligase activity, forming carbon-sulfur bonds"/>
    <property type="evidence" value="ECO:0007669"/>
    <property type="project" value="UniProtKB-ARBA"/>
</dbReference>
<comment type="catalytic activity">
    <reaction evidence="3">
        <text>3-(methylsulfanyl)propanoate + ATP + CoA = 3-(methylsulfanyl)propanoyl-CoA + AMP + diphosphate</text>
        <dbReference type="Rhea" id="RHEA:43052"/>
        <dbReference type="ChEBI" id="CHEBI:30616"/>
        <dbReference type="ChEBI" id="CHEBI:33019"/>
        <dbReference type="ChEBI" id="CHEBI:49016"/>
        <dbReference type="ChEBI" id="CHEBI:57287"/>
        <dbReference type="ChEBI" id="CHEBI:82815"/>
        <dbReference type="ChEBI" id="CHEBI:456215"/>
        <dbReference type="EC" id="6.2.1.44"/>
    </reaction>
    <physiologicalReaction direction="left-to-right" evidence="3">
        <dbReference type="Rhea" id="RHEA:43053"/>
    </physiologicalReaction>
</comment>
<dbReference type="NCBIfam" id="NF006182">
    <property type="entry name" value="PRK08316.1"/>
    <property type="match status" value="1"/>
</dbReference>
<evidence type="ECO:0000259" key="7">
    <source>
        <dbReference type="Pfam" id="PF00501"/>
    </source>
</evidence>
<dbReference type="RefSeq" id="WP_135414843.1">
    <property type="nucleotide sequence ID" value="NZ_SRLB01000007.1"/>
</dbReference>
<dbReference type="EMBL" id="SRLB01000007">
    <property type="protein sequence ID" value="TGD99851.1"/>
    <property type="molecule type" value="Genomic_DNA"/>
</dbReference>
<accession>A0A4Z0NRS1</accession>
<evidence type="ECO:0000313" key="9">
    <source>
        <dbReference type="EMBL" id="TGD99851.1"/>
    </source>
</evidence>
<dbReference type="InterPro" id="IPR000873">
    <property type="entry name" value="AMP-dep_synth/lig_dom"/>
</dbReference>
<feature type="region of interest" description="Disordered" evidence="6">
    <location>
        <begin position="1"/>
        <end position="20"/>
    </location>
</feature>
<dbReference type="FunFam" id="3.30.300.30:FF:000008">
    <property type="entry name" value="2,3-dihydroxybenzoate-AMP ligase"/>
    <property type="match status" value="1"/>
</dbReference>
<dbReference type="Pfam" id="PF13193">
    <property type="entry name" value="AMP-binding_C"/>
    <property type="match status" value="1"/>
</dbReference>
<keyword evidence="2" id="KW-0436">Ligase</keyword>
<dbReference type="PANTHER" id="PTHR43767">
    <property type="entry name" value="LONG-CHAIN-FATTY-ACID--COA LIGASE"/>
    <property type="match status" value="1"/>
</dbReference>
<dbReference type="Gene3D" id="3.40.50.12780">
    <property type="entry name" value="N-terminal domain of ligase-like"/>
    <property type="match status" value="1"/>
</dbReference>
<feature type="domain" description="AMP-dependent synthetase/ligase" evidence="7">
    <location>
        <begin position="36"/>
        <end position="399"/>
    </location>
</feature>
<keyword evidence="10" id="KW-1185">Reference proteome</keyword>
<proteinExistence type="inferred from homology"/>
<evidence type="ECO:0000313" key="10">
    <source>
        <dbReference type="Proteomes" id="UP000297535"/>
    </source>
</evidence>
<evidence type="ECO:0000259" key="8">
    <source>
        <dbReference type="Pfam" id="PF13193"/>
    </source>
</evidence>
<evidence type="ECO:0000256" key="2">
    <source>
        <dbReference type="ARBA" id="ARBA00022598"/>
    </source>
</evidence>
<feature type="domain" description="AMP-binding enzyme C-terminal" evidence="8">
    <location>
        <begin position="449"/>
        <end position="524"/>
    </location>
</feature>
<evidence type="ECO:0000256" key="3">
    <source>
        <dbReference type="ARBA" id="ARBA00051915"/>
    </source>
</evidence>
<reference evidence="9 10" key="1">
    <citation type="submission" date="2019-04" db="EMBL/GenBank/DDBJ databases">
        <authorList>
            <person name="Feng G."/>
            <person name="Zhu H."/>
        </authorList>
    </citation>
    <scope>NUCLEOTIDE SEQUENCE [LARGE SCALE GENOMIC DNA]</scope>
    <source>
        <strain evidence="9 10">6HR-1</strain>
    </source>
</reference>
<dbReference type="OrthoDB" id="9803968at2"/>
<organism evidence="9 10">
    <name type="scientific">Methylobacterium nonmethylotrophicum</name>
    <dbReference type="NCBI Taxonomy" id="1141884"/>
    <lineage>
        <taxon>Bacteria</taxon>
        <taxon>Pseudomonadati</taxon>
        <taxon>Pseudomonadota</taxon>
        <taxon>Alphaproteobacteria</taxon>
        <taxon>Hyphomicrobiales</taxon>
        <taxon>Methylobacteriaceae</taxon>
        <taxon>Methylobacterium</taxon>
    </lineage>
</organism>
<evidence type="ECO:0000256" key="1">
    <source>
        <dbReference type="ARBA" id="ARBA00006432"/>
    </source>
</evidence>
<feature type="compositionally biased region" description="Low complexity" evidence="6">
    <location>
        <begin position="7"/>
        <end position="20"/>
    </location>
</feature>
<gene>
    <name evidence="9" type="ORF">EU555_11880</name>
</gene>
<dbReference type="PANTHER" id="PTHR43767:SF7">
    <property type="entry name" value="MEDIUM_LONG-CHAIN-FATTY-ACID--COA LIGASE FADD8"/>
    <property type="match status" value="1"/>
</dbReference>
<dbReference type="Proteomes" id="UP000297535">
    <property type="component" value="Unassembled WGS sequence"/>
</dbReference>
<evidence type="ECO:0000256" key="6">
    <source>
        <dbReference type="SAM" id="MobiDB-lite"/>
    </source>
</evidence>
<comment type="caution">
    <text evidence="9">The sequence shown here is derived from an EMBL/GenBank/DDBJ whole genome shotgun (WGS) entry which is preliminary data.</text>
</comment>
<dbReference type="InterPro" id="IPR025110">
    <property type="entry name" value="AMP-bd_C"/>
</dbReference>
<evidence type="ECO:0000256" key="5">
    <source>
        <dbReference type="ARBA" id="ARBA00067668"/>
    </source>
</evidence>
<name>A0A4Z0NRS1_9HYPH</name>
<dbReference type="InterPro" id="IPR045851">
    <property type="entry name" value="AMP-bd_C_sf"/>
</dbReference>
<dbReference type="Gene3D" id="3.30.300.30">
    <property type="match status" value="1"/>
</dbReference>
<dbReference type="EC" id="6.2.1.44" evidence="4"/>
<comment type="similarity">
    <text evidence="1">Belongs to the ATP-dependent AMP-binding enzyme family.</text>
</comment>